<dbReference type="UniPathway" id="UPA00035">
    <property type="reaction ID" value="UER00040"/>
</dbReference>
<evidence type="ECO:0000259" key="17">
    <source>
        <dbReference type="Pfam" id="PF04715"/>
    </source>
</evidence>
<feature type="domain" description="Anthranilate synthase component I N-terminal" evidence="17">
    <location>
        <begin position="27"/>
        <end position="167"/>
    </location>
</feature>
<dbReference type="NCBIfam" id="TIGR00564">
    <property type="entry name" value="trpE_most"/>
    <property type="match status" value="1"/>
</dbReference>
<name>A0A5R8YYU2_9PSED</name>
<evidence type="ECO:0000256" key="4">
    <source>
        <dbReference type="ARBA" id="ARBA00011575"/>
    </source>
</evidence>
<keyword evidence="19" id="KW-1185">Reference proteome</keyword>
<evidence type="ECO:0000256" key="8">
    <source>
        <dbReference type="ARBA" id="ARBA00022723"/>
    </source>
</evidence>
<evidence type="ECO:0000256" key="14">
    <source>
        <dbReference type="ARBA" id="ARBA00047683"/>
    </source>
</evidence>
<dbReference type="GO" id="GO:0000162">
    <property type="term" value="P:L-tryptophan biosynthetic process"/>
    <property type="evidence" value="ECO:0007669"/>
    <property type="project" value="UniProtKB-UniPathway"/>
</dbReference>
<comment type="subunit">
    <text evidence="4 15">Heterotetramer consisting of two non-identical subunits: a beta subunit (TrpG) and a large alpha subunit (TrpE).</text>
</comment>
<dbReference type="Pfam" id="PF00425">
    <property type="entry name" value="Chorismate_bind"/>
    <property type="match status" value="1"/>
</dbReference>
<reference evidence="18 19" key="1">
    <citation type="submission" date="2019-05" db="EMBL/GenBank/DDBJ databases">
        <title>Pseudomonas sp. SC006 isolated from lettuce that can produce HBGAs.</title>
        <authorList>
            <person name="Wang D."/>
            <person name="Liao N."/>
            <person name="Liu D."/>
            <person name="Zhang Z."/>
            <person name="Zou S."/>
        </authorList>
    </citation>
    <scope>NUCLEOTIDE SEQUENCE [LARGE SCALE GENOMIC DNA]</scope>
    <source>
        <strain evidence="18 19">SC006</strain>
    </source>
</reference>
<evidence type="ECO:0000256" key="6">
    <source>
        <dbReference type="ARBA" id="ARBA00020653"/>
    </source>
</evidence>
<evidence type="ECO:0000256" key="10">
    <source>
        <dbReference type="ARBA" id="ARBA00022842"/>
    </source>
</evidence>
<dbReference type="OrthoDB" id="9803598at2"/>
<dbReference type="SUPFAM" id="SSF56322">
    <property type="entry name" value="ADC synthase"/>
    <property type="match status" value="1"/>
</dbReference>
<dbReference type="InterPro" id="IPR019999">
    <property type="entry name" value="Anth_synth_I-like"/>
</dbReference>
<keyword evidence="9 15" id="KW-0822">Tryptophan biosynthesis</keyword>
<evidence type="ECO:0000256" key="5">
    <source>
        <dbReference type="ARBA" id="ARBA00012266"/>
    </source>
</evidence>
<evidence type="ECO:0000256" key="11">
    <source>
        <dbReference type="ARBA" id="ARBA00023141"/>
    </source>
</evidence>
<dbReference type="Gene3D" id="3.60.120.10">
    <property type="entry name" value="Anthranilate synthase"/>
    <property type="match status" value="1"/>
</dbReference>
<comment type="catalytic activity">
    <reaction evidence="14 15">
        <text>chorismate + L-glutamine = anthranilate + pyruvate + L-glutamate + H(+)</text>
        <dbReference type="Rhea" id="RHEA:21732"/>
        <dbReference type="ChEBI" id="CHEBI:15361"/>
        <dbReference type="ChEBI" id="CHEBI:15378"/>
        <dbReference type="ChEBI" id="CHEBI:16567"/>
        <dbReference type="ChEBI" id="CHEBI:29748"/>
        <dbReference type="ChEBI" id="CHEBI:29985"/>
        <dbReference type="ChEBI" id="CHEBI:58359"/>
        <dbReference type="EC" id="4.1.3.27"/>
    </reaction>
</comment>
<dbReference type="InterPro" id="IPR006805">
    <property type="entry name" value="Anth_synth_I_N"/>
</dbReference>
<dbReference type="PRINTS" id="PR00095">
    <property type="entry name" value="ANTSNTHASEI"/>
</dbReference>
<evidence type="ECO:0000256" key="1">
    <source>
        <dbReference type="ARBA" id="ARBA00001946"/>
    </source>
</evidence>
<organism evidence="18 19">
    <name type="scientific">Pseudomonas mosselii</name>
    <dbReference type="NCBI Taxonomy" id="78327"/>
    <lineage>
        <taxon>Bacteria</taxon>
        <taxon>Pseudomonadati</taxon>
        <taxon>Pseudomonadota</taxon>
        <taxon>Gammaproteobacteria</taxon>
        <taxon>Pseudomonadales</taxon>
        <taxon>Pseudomonadaceae</taxon>
        <taxon>Pseudomonas</taxon>
    </lineage>
</organism>
<dbReference type="GO" id="GO:0046872">
    <property type="term" value="F:metal ion binding"/>
    <property type="evidence" value="ECO:0007669"/>
    <property type="project" value="UniProtKB-KW"/>
</dbReference>
<dbReference type="InterPro" id="IPR015890">
    <property type="entry name" value="Chorismate_C"/>
</dbReference>
<keyword evidence="10 15" id="KW-0460">Magnesium</keyword>
<dbReference type="InterPro" id="IPR005801">
    <property type="entry name" value="ADC_synthase"/>
</dbReference>
<gene>
    <name evidence="15" type="primary">trpE</name>
    <name evidence="18" type="ORF">FEM01_15335</name>
</gene>
<keyword evidence="8 15" id="KW-0479">Metal-binding</keyword>
<sequence length="493" mass="54110">MTREEFLRLAAAGYNRIPLACETLADFDTPLSIYLKLADQPNSYLLESVQGGEKWGRYSMIGLPSRTVLRVHGYHVSILQDGVEVESLEVEDPLAFVEAFKDRYKVADIPGLPRFNGGLVGYFGYDCVRYVEKRLGASPNPDPLGVPDILLMVSDAVVVFDNLAGKMHAIVLVDPSDAQAFEQGQAQLQGLLEKLRQPITPRRGLDLGGPPAAEPAFRSSYTREDYENAVGRIKEYILAGDCMQVVPSQRMSIDFSAAPIDLYRALRCFNPTPYMYFFNFGDFHVVGSSPEVLVRVEDNLVTVRPIAGTRPRGASEEADRALEDDLLSDDKEIAEHLMLIDLGRNDVGRVSATGSVRLTEKMVIERYSNVMHIVSNVTGQLREGLTAMDALRAILPAGTLSGAPKIRAMEIIDELEPVKRGVYGGAVGYFAWNGNMDTAIAIRTAVIKDGELHVQAGGGIVADSVPALEWEETINKRRAMFRAVALAEQTSKG</sequence>
<dbReference type="EMBL" id="VAUO01000007">
    <property type="protein sequence ID" value="TLP58057.1"/>
    <property type="molecule type" value="Genomic_DNA"/>
</dbReference>
<evidence type="ECO:0000256" key="12">
    <source>
        <dbReference type="ARBA" id="ARBA00023239"/>
    </source>
</evidence>
<feature type="domain" description="Chorismate-utilising enzyme C-terminal" evidence="16">
    <location>
        <begin position="223"/>
        <end position="476"/>
    </location>
</feature>
<comment type="function">
    <text evidence="13 15">Part of a heterotetrameric complex that catalyzes the two-step biosynthesis of anthranilate, an intermediate in the biosynthesis of L-tryptophan. In the first step, the glutamine-binding beta subunit (TrpG) of anthranilate synthase (AS) provides the glutamine amidotransferase activity which generates ammonia as a substrate that, along with chorismate, is used in the second step, catalyzed by the large alpha subunit of AS (TrpE) to produce anthranilate. In the absence of TrpG, TrpE can synthesize anthranilate directly from chorismate and high concentrations of ammonia.</text>
</comment>
<evidence type="ECO:0000256" key="2">
    <source>
        <dbReference type="ARBA" id="ARBA00004873"/>
    </source>
</evidence>
<dbReference type="PANTHER" id="PTHR11236">
    <property type="entry name" value="AMINOBENZOATE/ANTHRANILATE SYNTHASE"/>
    <property type="match status" value="1"/>
</dbReference>
<evidence type="ECO:0000256" key="15">
    <source>
        <dbReference type="RuleBase" id="RU364045"/>
    </source>
</evidence>
<comment type="similarity">
    <text evidence="3 15">Belongs to the anthranilate synthase component I family.</text>
</comment>
<accession>A0A5R8YYU2</accession>
<dbReference type="PANTHER" id="PTHR11236:SF48">
    <property type="entry name" value="ISOCHORISMATE SYNTHASE MENF"/>
    <property type="match status" value="1"/>
</dbReference>
<dbReference type="EC" id="4.1.3.27" evidence="5 15"/>
<keyword evidence="11 15" id="KW-0057">Aromatic amino acid biosynthesis</keyword>
<evidence type="ECO:0000256" key="3">
    <source>
        <dbReference type="ARBA" id="ARBA00009562"/>
    </source>
</evidence>
<dbReference type="InterPro" id="IPR005256">
    <property type="entry name" value="Anth_synth_I_PabB"/>
</dbReference>
<dbReference type="RefSeq" id="WP_138220340.1">
    <property type="nucleotide sequence ID" value="NZ_VAUO01000007.1"/>
</dbReference>
<evidence type="ECO:0000256" key="9">
    <source>
        <dbReference type="ARBA" id="ARBA00022822"/>
    </source>
</evidence>
<proteinExistence type="inferred from homology"/>
<comment type="cofactor">
    <cofactor evidence="1 15">
        <name>Mg(2+)</name>
        <dbReference type="ChEBI" id="CHEBI:18420"/>
    </cofactor>
</comment>
<dbReference type="GO" id="GO:0004049">
    <property type="term" value="F:anthranilate synthase activity"/>
    <property type="evidence" value="ECO:0007669"/>
    <property type="project" value="UniProtKB-EC"/>
</dbReference>
<dbReference type="Pfam" id="PF04715">
    <property type="entry name" value="Anth_synt_I_N"/>
    <property type="match status" value="1"/>
</dbReference>
<comment type="pathway">
    <text evidence="2 15">Amino-acid biosynthesis; L-tryptophan biosynthesis; L-tryptophan from chorismate: step 1/5.</text>
</comment>
<dbReference type="Proteomes" id="UP000309819">
    <property type="component" value="Unassembled WGS sequence"/>
</dbReference>
<evidence type="ECO:0000259" key="16">
    <source>
        <dbReference type="Pfam" id="PF00425"/>
    </source>
</evidence>
<evidence type="ECO:0000256" key="7">
    <source>
        <dbReference type="ARBA" id="ARBA00022605"/>
    </source>
</evidence>
<comment type="caution">
    <text evidence="18">The sequence shown here is derived from an EMBL/GenBank/DDBJ whole genome shotgun (WGS) entry which is preliminary data.</text>
</comment>
<evidence type="ECO:0000313" key="18">
    <source>
        <dbReference type="EMBL" id="TLP58057.1"/>
    </source>
</evidence>
<dbReference type="AlphaFoldDB" id="A0A5R8YYU2"/>
<protein>
    <recommendedName>
        <fullName evidence="6 15">Anthranilate synthase component 1</fullName>
        <ecNumber evidence="5 15">4.1.3.27</ecNumber>
    </recommendedName>
</protein>
<keyword evidence="7 15" id="KW-0028">Amino-acid biosynthesis</keyword>
<evidence type="ECO:0000256" key="13">
    <source>
        <dbReference type="ARBA" id="ARBA00025634"/>
    </source>
</evidence>
<evidence type="ECO:0000313" key="19">
    <source>
        <dbReference type="Proteomes" id="UP000309819"/>
    </source>
</evidence>
<keyword evidence="12 15" id="KW-0456">Lyase</keyword>